<organism evidence="1 2">
    <name type="scientific">Batillaria attramentaria</name>
    <dbReference type="NCBI Taxonomy" id="370345"/>
    <lineage>
        <taxon>Eukaryota</taxon>
        <taxon>Metazoa</taxon>
        <taxon>Spiralia</taxon>
        <taxon>Lophotrochozoa</taxon>
        <taxon>Mollusca</taxon>
        <taxon>Gastropoda</taxon>
        <taxon>Caenogastropoda</taxon>
        <taxon>Sorbeoconcha</taxon>
        <taxon>Cerithioidea</taxon>
        <taxon>Batillariidae</taxon>
        <taxon>Batillaria</taxon>
    </lineage>
</organism>
<dbReference type="Proteomes" id="UP001519460">
    <property type="component" value="Unassembled WGS sequence"/>
</dbReference>
<protein>
    <submittedName>
        <fullName evidence="1">Uncharacterized protein</fullName>
    </submittedName>
</protein>
<sequence>MKRDIQTTCGTPLPPPLSQNYFGINVQPHIVHSEIRPHLQDHYNGSQLPQASVNRWPAMHDPVHLRFIHLFYDPKRVARMNHYINRKRDRGRNVMQSGVLDVQMRFMKLVLIQQQTFLPVKNTVSCAFVVNTDG</sequence>
<reference evidence="1 2" key="1">
    <citation type="journal article" date="2023" name="Sci. Data">
        <title>Genome assembly of the Korean intertidal mud-creeper Batillaria attramentaria.</title>
        <authorList>
            <person name="Patra A.K."/>
            <person name="Ho P.T."/>
            <person name="Jun S."/>
            <person name="Lee S.J."/>
            <person name="Kim Y."/>
            <person name="Won Y.J."/>
        </authorList>
    </citation>
    <scope>NUCLEOTIDE SEQUENCE [LARGE SCALE GENOMIC DNA]</scope>
    <source>
        <strain evidence="1">Wonlab-2016</strain>
    </source>
</reference>
<keyword evidence="2" id="KW-1185">Reference proteome</keyword>
<comment type="caution">
    <text evidence="1">The sequence shown here is derived from an EMBL/GenBank/DDBJ whole genome shotgun (WGS) entry which is preliminary data.</text>
</comment>
<proteinExistence type="predicted"/>
<dbReference type="AlphaFoldDB" id="A0ABD0L8T3"/>
<dbReference type="EMBL" id="JACVVK020000071">
    <property type="protein sequence ID" value="KAK7495872.1"/>
    <property type="molecule type" value="Genomic_DNA"/>
</dbReference>
<accession>A0ABD0L8T3</accession>
<name>A0ABD0L8T3_9CAEN</name>
<evidence type="ECO:0000313" key="2">
    <source>
        <dbReference type="Proteomes" id="UP001519460"/>
    </source>
</evidence>
<gene>
    <name evidence="1" type="ORF">BaRGS_00012862</name>
</gene>
<evidence type="ECO:0000313" key="1">
    <source>
        <dbReference type="EMBL" id="KAK7495872.1"/>
    </source>
</evidence>